<proteinExistence type="predicted"/>
<evidence type="ECO:0000256" key="1">
    <source>
        <dbReference type="SAM" id="MobiDB-lite"/>
    </source>
</evidence>
<dbReference type="AlphaFoldDB" id="A0A932FVT3"/>
<evidence type="ECO:0000313" key="3">
    <source>
        <dbReference type="Proteomes" id="UP000769766"/>
    </source>
</evidence>
<dbReference type="EMBL" id="JACPRF010000052">
    <property type="protein sequence ID" value="MBI2875592.1"/>
    <property type="molecule type" value="Genomic_DNA"/>
</dbReference>
<reference evidence="2" key="1">
    <citation type="submission" date="2020-07" db="EMBL/GenBank/DDBJ databases">
        <title>Huge and variable diversity of episymbiotic CPR bacteria and DPANN archaea in groundwater ecosystems.</title>
        <authorList>
            <person name="He C.Y."/>
            <person name="Keren R."/>
            <person name="Whittaker M."/>
            <person name="Farag I.F."/>
            <person name="Doudna J."/>
            <person name="Cate J.H.D."/>
            <person name="Banfield J.F."/>
        </authorList>
    </citation>
    <scope>NUCLEOTIDE SEQUENCE</scope>
    <source>
        <strain evidence="2">NC_groundwater_672_Ag_B-0.1um_62_36</strain>
    </source>
</reference>
<gene>
    <name evidence="2" type="ORF">HYY20_01780</name>
</gene>
<protein>
    <submittedName>
        <fullName evidence="2">Uncharacterized protein</fullName>
    </submittedName>
</protein>
<feature type="region of interest" description="Disordered" evidence="1">
    <location>
        <begin position="62"/>
        <end position="104"/>
    </location>
</feature>
<accession>A0A932FVT3</accession>
<comment type="caution">
    <text evidence="2">The sequence shown here is derived from an EMBL/GenBank/DDBJ whole genome shotgun (WGS) entry which is preliminary data.</text>
</comment>
<dbReference type="Proteomes" id="UP000769766">
    <property type="component" value="Unassembled WGS sequence"/>
</dbReference>
<organism evidence="2 3">
    <name type="scientific">Tectimicrobiota bacterium</name>
    <dbReference type="NCBI Taxonomy" id="2528274"/>
    <lineage>
        <taxon>Bacteria</taxon>
        <taxon>Pseudomonadati</taxon>
        <taxon>Nitrospinota/Tectimicrobiota group</taxon>
        <taxon>Candidatus Tectimicrobiota</taxon>
    </lineage>
</organism>
<sequence length="104" mass="12266">MLKNSISIDFYELFSSGRIAMSRRDKKVTCVSCGEKVDPELVTRTKEGYLCEGCYDLLGDELDDEEEGYYEDEELDFSEEEEEDFPEDFEDDEEDVDDYENEEY</sequence>
<evidence type="ECO:0000313" key="2">
    <source>
        <dbReference type="EMBL" id="MBI2875592.1"/>
    </source>
</evidence>
<name>A0A932FVT3_UNCTE</name>